<feature type="signal peptide" evidence="1">
    <location>
        <begin position="1"/>
        <end position="23"/>
    </location>
</feature>
<reference evidence="2 3" key="1">
    <citation type="submission" date="2016-01" db="EMBL/GenBank/DDBJ databases">
        <title>Characterization of the Clostridium difficile lineages that are prevalent in Hong Kong and China.</title>
        <authorList>
            <person name="Kwok J.S.-L."/>
            <person name="Lam W.-Y."/>
            <person name="Ip M."/>
            <person name="Chan T.-F."/>
            <person name="Hawkey P.M."/>
            <person name="Tsui S.K.-W."/>
        </authorList>
    </citation>
    <scope>NUCLEOTIDE SEQUENCE [LARGE SCALE GENOMIC DNA]</scope>
    <source>
        <strain evidence="2 3">300064</strain>
    </source>
</reference>
<dbReference type="Proteomes" id="UP000238081">
    <property type="component" value="Unassembled WGS sequence"/>
</dbReference>
<evidence type="ECO:0000313" key="3">
    <source>
        <dbReference type="Proteomes" id="UP000238081"/>
    </source>
</evidence>
<evidence type="ECO:0000313" key="2">
    <source>
        <dbReference type="EMBL" id="PPV15901.1"/>
    </source>
</evidence>
<organism evidence="2 3">
    <name type="scientific">Clostridium butyricum</name>
    <dbReference type="NCBI Taxonomy" id="1492"/>
    <lineage>
        <taxon>Bacteria</taxon>
        <taxon>Bacillati</taxon>
        <taxon>Bacillota</taxon>
        <taxon>Clostridia</taxon>
        <taxon>Eubacteriales</taxon>
        <taxon>Clostridiaceae</taxon>
        <taxon>Clostridium</taxon>
    </lineage>
</organism>
<name>A0A0A6Q1P5_CLOBU</name>
<feature type="chain" id="PRO_5038356089" description="Lipoprotein" evidence="1">
    <location>
        <begin position="24"/>
        <end position="335"/>
    </location>
</feature>
<dbReference type="EMBL" id="LRDH01000096">
    <property type="protein sequence ID" value="PPV15901.1"/>
    <property type="molecule type" value="Genomic_DNA"/>
</dbReference>
<dbReference type="RefSeq" id="WP_027635931.1">
    <property type="nucleotide sequence ID" value="NZ_CANCWB010000001.1"/>
</dbReference>
<sequence>MAKFKGKFLCVLAFSVCSLFILGCNSNKKEVPSNMAENINLNSGAVLKSENGDYNLYDYSEKYTKQETDKLVLTYDKSSSNYVYRKNGETFAVYNEKEIKIEDSEYIKLKLSPGGSYVSYFVDDNGMKLKIINLKENKFAEIKSNVSISGTLYDWYDDKSLVYYGVSEDGVNGLFIYNIEDDKEELLYKLKEGYLAYLKGTIDNILFLQLNFDNERQFIALNKNTKDIEILNNNIEEIKDVVYLNNDVFFVGRVKDNVNSLYKIENGNTKRVAYDFPAVIDTGKGIEADSENNILFIGKNNPSSGQEQVFKYSKDGSISSISDGSSDYAFVEYVE</sequence>
<protein>
    <recommendedName>
        <fullName evidence="4">Lipoprotein</fullName>
    </recommendedName>
</protein>
<accession>A0A0A6Q1P5</accession>
<proteinExistence type="predicted"/>
<dbReference type="AlphaFoldDB" id="A0A0A6Q1P5"/>
<dbReference type="PROSITE" id="PS51257">
    <property type="entry name" value="PROKAR_LIPOPROTEIN"/>
    <property type="match status" value="1"/>
</dbReference>
<comment type="caution">
    <text evidence="2">The sequence shown here is derived from an EMBL/GenBank/DDBJ whole genome shotgun (WGS) entry which is preliminary data.</text>
</comment>
<dbReference type="SUPFAM" id="SSF69304">
    <property type="entry name" value="Tricorn protease N-terminal domain"/>
    <property type="match status" value="1"/>
</dbReference>
<evidence type="ECO:0008006" key="4">
    <source>
        <dbReference type="Google" id="ProtNLM"/>
    </source>
</evidence>
<evidence type="ECO:0000256" key="1">
    <source>
        <dbReference type="SAM" id="SignalP"/>
    </source>
</evidence>
<keyword evidence="1" id="KW-0732">Signal</keyword>
<gene>
    <name evidence="2" type="ORF">AWN73_02105</name>
</gene>